<dbReference type="Gene3D" id="3.40.50.410">
    <property type="entry name" value="von Willebrand factor, type A domain"/>
    <property type="match status" value="1"/>
</dbReference>
<protein>
    <recommendedName>
        <fullName evidence="1">VWFA domain-containing protein</fullName>
    </recommendedName>
</protein>
<sequence length="1676" mass="191414">MVPRGNYQRLLDTLIKFYKKGYRMQQMVILFSLLFFTLSTWATPTSLYEIEPNNTPVEATHFSGEILLTGKIHKGNQDAFMWEISKEDTLYDWSIELIGIPNAMTRIDMMNVIFTTDGKEVEDYQKFFSFGTKTGNKPVYLRNILVSEGKYLLALSSNATEEQSYQIILKKHRKSSRQIKESSKKNATKVTIRYNNDHTYYHYNFLKPTQWFQFKVDKKDHLKLWTIRGINTIGHKTKVKLFNEQNKVLAQSESNKFGKFKMLDLELDEGKYYLQYEGKEEGTSSAIKVYSTGQQKIDQNEVEPNNKIHIANAINYKKTIHGKVDKAREYDYFSFSIPKKFEEKVFDIELTTTDKGSYFHLENREGKKIQRKKVDANLSIKNLRLNADETYYISLYTQKKDAEYSFKFSEFRKHTKSEEIEPNDTVKNAHTIELEQQVNAYFQGDEYDCFQFNIEKPNTLWNITALGEKVERLKIFKGLINTTLLSISKTKGQELALKNLLLLPGNYRSCVNGKNGAYSFSVNEASLSDLNISSLDKIEHEPNQNKSQTNELLFNMSKKGVLEHKQNEDYFHFTLKNYERIRLTATPPKNGDVRMKLISDLETIKAYPDIGTPSVIEGVYPPGRYIIDLWSKKPSYGLYDLKLERLNFFDANASELNITMKVVNANDEVATYSESGQKVNFSIEMESKKNLELNISSHISDNSWELNNNKIISLKSKKKKNIPFELIIPKNIGKIPVVTTLKFTNKSGAFKTVSFKITPKDNAKPLNPYTDWGIPEKMLGGLNVARLDFGAKRILEHKETQLGYVPKIANGYHHLFDDIVYSSGFYLYANRKSADENVTIQLAGNVASDIIGVVLNPFSRGSRAEQLKDFSIALSLDGKTYTHVYKGVLGLERQDQAFAFDKPYKAKYARLTLHNSYQNKTKGAIALGEWKVIAKPQSVQGLEAFNLSSPKLGGHVVKSSHDLGGAWDKRVLTEKEDISTNHWLYKKDKTVSWIVGFKNERMAKITDINWRETKKSKKETYMKNVKVLLSTQTPNGPWEEMPLWNKNSTLMNTYHFEKPTWARYVKFVFSIEKDARYAFPEELQVMEAKSSADYRSIFGEWGETNHQAFYEYQQEKTNLPLKGITGNESKEKSFTLEVNQSIQGRVSVANHEEDWYKIIIPEGHNQFHPTFSGKNSVDVSYELFDDKDNKLMPNKTIKTPLKHDYWFEVEAGTYYLKVKQPPISVVFAWDNSGSVSPYHAKIFSAVNNYTQTIQAKIDAVNLLCFNQTNTFILSDFSDNPMQIQGIFNNFDRDCSDSDAERPLRISSEALKNRDGTKGVIIIGDAVGSRDKKLWSVLEEVKPKVFSIRVKSQYQDNGLYEGIMQSWSRVNNGTYTVVSDGVELYKAINRASAILRRPVYYMLQAQSNYVRPLGDGILKVMPNPQKKVNKDFAIELILDASGSMLKRIKGKRRIAIARDVLKKAVTDIIPAETQVALRVFGHKKADSCRTDLEMRLQPLNVKKTTNIISKINAKNLAKTPIADSLAKVADDLKKVNGKKVVILVTDGEETCDGDPAKEIQMLKDKGVDVRINIVGFAINNEALKAQFKSWAELGDGNYFEADDKESLNEAVKKALQVPYKVYNKTDEIVGTGVVGDEPIKLKGGSYKVVIESSPEQVFEDVTVIGEQMKEVTLKDEK</sequence>
<evidence type="ECO:0000259" key="1">
    <source>
        <dbReference type="PROSITE" id="PS50234"/>
    </source>
</evidence>
<dbReference type="SUPFAM" id="SSF49785">
    <property type="entry name" value="Galactose-binding domain-like"/>
    <property type="match status" value="1"/>
</dbReference>
<name>A0A6S6TGY0_9BACT</name>
<dbReference type="SUPFAM" id="SSF89260">
    <property type="entry name" value="Collagen-binding domain"/>
    <property type="match status" value="1"/>
</dbReference>
<dbReference type="InterPro" id="IPR008979">
    <property type="entry name" value="Galactose-bd-like_sf"/>
</dbReference>
<dbReference type="SMART" id="SM00327">
    <property type="entry name" value="VWA"/>
    <property type="match status" value="1"/>
</dbReference>
<dbReference type="SUPFAM" id="SSF53300">
    <property type="entry name" value="vWA-like"/>
    <property type="match status" value="2"/>
</dbReference>
<dbReference type="PROSITE" id="PS50234">
    <property type="entry name" value="VWFA"/>
    <property type="match status" value="1"/>
</dbReference>
<dbReference type="InterPro" id="IPR036465">
    <property type="entry name" value="vWFA_dom_sf"/>
</dbReference>
<gene>
    <name evidence="2" type="ORF">HELGO_WM9251</name>
</gene>
<dbReference type="Gene3D" id="2.60.120.260">
    <property type="entry name" value="Galactose-binding domain-like"/>
    <property type="match status" value="1"/>
</dbReference>
<evidence type="ECO:0000313" key="2">
    <source>
        <dbReference type="EMBL" id="CAA6822351.1"/>
    </source>
</evidence>
<dbReference type="InterPro" id="IPR002035">
    <property type="entry name" value="VWF_A"/>
</dbReference>
<accession>A0A6S6TGY0</accession>
<reference evidence="2" key="1">
    <citation type="submission" date="2020-01" db="EMBL/GenBank/DDBJ databases">
        <authorList>
            <person name="Meier V. D."/>
            <person name="Meier V D."/>
        </authorList>
    </citation>
    <scope>NUCLEOTIDE SEQUENCE</scope>
    <source>
        <strain evidence="2">HLG_WM_MAG_06</strain>
    </source>
</reference>
<dbReference type="EMBL" id="CACVAP010000102">
    <property type="protein sequence ID" value="CAA6822351.1"/>
    <property type="molecule type" value="Genomic_DNA"/>
</dbReference>
<proteinExistence type="predicted"/>
<feature type="domain" description="VWFA" evidence="1">
    <location>
        <begin position="1432"/>
        <end position="1614"/>
    </location>
</feature>
<organism evidence="2">
    <name type="scientific">uncultured Sulfurovum sp</name>
    <dbReference type="NCBI Taxonomy" id="269237"/>
    <lineage>
        <taxon>Bacteria</taxon>
        <taxon>Pseudomonadati</taxon>
        <taxon>Campylobacterota</taxon>
        <taxon>Epsilonproteobacteria</taxon>
        <taxon>Campylobacterales</taxon>
        <taxon>Sulfurovaceae</taxon>
        <taxon>Sulfurovum</taxon>
        <taxon>environmental samples</taxon>
    </lineage>
</organism>
<dbReference type="Pfam" id="PF00092">
    <property type="entry name" value="VWA"/>
    <property type="match status" value="1"/>
</dbReference>
<dbReference type="Gene3D" id="2.60.120.380">
    <property type="match status" value="5"/>
</dbReference>